<evidence type="ECO:0000256" key="3">
    <source>
        <dbReference type="SAM" id="MobiDB-lite"/>
    </source>
</evidence>
<dbReference type="GO" id="GO:0003677">
    <property type="term" value="F:DNA binding"/>
    <property type="evidence" value="ECO:0007669"/>
    <property type="project" value="InterPro"/>
</dbReference>
<dbReference type="Gene3D" id="1.10.10.10">
    <property type="entry name" value="Winged helix-like DNA-binding domain superfamily/Winged helix DNA-binding domain"/>
    <property type="match status" value="1"/>
</dbReference>
<evidence type="ECO:0000256" key="1">
    <source>
        <dbReference type="ARBA" id="ARBA00022741"/>
    </source>
</evidence>
<dbReference type="SUPFAM" id="SSF46894">
    <property type="entry name" value="C-terminal effector domain of the bipartite response regulators"/>
    <property type="match status" value="1"/>
</dbReference>
<proteinExistence type="predicted"/>
<gene>
    <name evidence="5" type="ORF">AVDCRST_MAG59-1919</name>
</gene>
<dbReference type="InterPro" id="IPR011990">
    <property type="entry name" value="TPR-like_helical_dom_sf"/>
</dbReference>
<accession>A0A6J4UKY5</accession>
<dbReference type="InterPro" id="IPR036388">
    <property type="entry name" value="WH-like_DNA-bd_sf"/>
</dbReference>
<dbReference type="PANTHER" id="PTHR16305:SF35">
    <property type="entry name" value="TRANSCRIPTIONAL ACTIVATOR DOMAIN"/>
    <property type="match status" value="1"/>
</dbReference>
<dbReference type="InterPro" id="IPR027417">
    <property type="entry name" value="P-loop_NTPase"/>
</dbReference>
<protein>
    <recommendedName>
        <fullName evidence="4">Bacterial transcriptional activator domain-containing protein</fullName>
    </recommendedName>
</protein>
<evidence type="ECO:0000256" key="2">
    <source>
        <dbReference type="ARBA" id="ARBA00022840"/>
    </source>
</evidence>
<dbReference type="Pfam" id="PF13191">
    <property type="entry name" value="AAA_16"/>
    <property type="match status" value="1"/>
</dbReference>
<evidence type="ECO:0000259" key="4">
    <source>
        <dbReference type="SMART" id="SM01043"/>
    </source>
</evidence>
<organism evidence="5">
    <name type="scientific">uncultured Thermomicrobiales bacterium</name>
    <dbReference type="NCBI Taxonomy" id="1645740"/>
    <lineage>
        <taxon>Bacteria</taxon>
        <taxon>Pseudomonadati</taxon>
        <taxon>Thermomicrobiota</taxon>
        <taxon>Thermomicrobia</taxon>
        <taxon>Thermomicrobiales</taxon>
        <taxon>environmental samples</taxon>
    </lineage>
</organism>
<dbReference type="GO" id="GO:0005737">
    <property type="term" value="C:cytoplasm"/>
    <property type="evidence" value="ECO:0007669"/>
    <property type="project" value="TreeGrafter"/>
</dbReference>
<evidence type="ECO:0000313" key="5">
    <source>
        <dbReference type="EMBL" id="CAA9553426.1"/>
    </source>
</evidence>
<dbReference type="SUPFAM" id="SSF52540">
    <property type="entry name" value="P-loop containing nucleoside triphosphate hydrolases"/>
    <property type="match status" value="1"/>
</dbReference>
<dbReference type="Gene3D" id="3.40.50.300">
    <property type="entry name" value="P-loop containing nucleotide triphosphate hydrolases"/>
    <property type="match status" value="1"/>
</dbReference>
<dbReference type="GO" id="GO:0005524">
    <property type="term" value="F:ATP binding"/>
    <property type="evidence" value="ECO:0007669"/>
    <property type="project" value="UniProtKB-KW"/>
</dbReference>
<feature type="region of interest" description="Disordered" evidence="3">
    <location>
        <begin position="544"/>
        <end position="563"/>
    </location>
</feature>
<sequence>MARLRVAVLGAPEVHRGHERLVFPTRKTLAVLLYLLVERAPQPRDKLITLFWPESTPTAARSTLRSTLVRLRERLEEVPGDGYLVADRAAVAFAGSDVERDLDRLDAAYRRVRALGETRPAVADLEAVVADLRRAAEVWRGDFLDGFALPDAPEFDDWVAVQRELQRRRMGVVLDRLSILEADSGAGARAEEAVDLWLRLDPLEERAHRRLMRLLAMRGDRAGALAAYDACRRVLAAELGVATDPETDALAERIRSAPPAVRRPRPPRHGQPDRPDEAPLVGRAEEFAALVEQFHAAARGRTQAVVLHGEAGIGKTRLATEFLAWAAAQGAEVLQGRAFEASARLPYQPLVDAIRPRLEREAEPRSLLSPVWLSELSRLLPELRERRFGLPAPNGDEASARVRLFETVARLGRSLAAEAPLVLVVDDVQWADVASLDVAHYAARRWVQEAAAVLLLCCVRAEAAANAALDAWLVGLSGALATTRIDLGPLSPGETAELVHGFARDRSPDPVSDSFAGWVFAETRGQPLYIVETLRSLWDREALPHPSGGAEGDAELRAGPAGGPLALPPGVQRVIQARLAPLPPAARELLAAAAVLGQGFSFELLCQVGHVAEDAALPALDALLRGRLLAAARDPDPATAAERYHFTHDNIRGVAYAEAGDARRRVFHRRALEALEAGGAPPAELARHALAAGLDDPALRFSLAAGDGAMALLAARDAAVHFERAVTLAARLDRADLLPELHARRGRAFVGMGAWSEARAAFETALAGLAGGTRERHAEVLTEIAAACWWQLDVPAVLRYATDAREAAVATGRGDLETEAVAWRAAAAGALGNLALCGELIERAKRRAGELGLAAPTIAGHYHPLTLYWLGRPDEAVPVAREAVAVARERHDISWLMTALPNLGLALAATGRYEGAMPVFAEARGLGREYGLDPLLARAIASSAGFHNDLFDLDGAESLAHEARELALGAGFLPPVVSAGIDLLQTYAQTGEIAKTERLVDEVTAAIEETGGFHRWQWRMRLAAARAAIALVRGDAAGALAWADETIAQGRARGRLKYEAIGLTLRAQQSAALGRTTQATADLRAALDLANQVGDPALVLRPAAALLPLDGDESLATAAGAAVDRIAAALLDPAMRRRFERADAVRAIRRATGPRRLPSPET</sequence>
<dbReference type="PANTHER" id="PTHR16305">
    <property type="entry name" value="TESTICULAR SOLUBLE ADENYLYL CYCLASE"/>
    <property type="match status" value="1"/>
</dbReference>
<dbReference type="GO" id="GO:0006355">
    <property type="term" value="P:regulation of DNA-templated transcription"/>
    <property type="evidence" value="ECO:0007669"/>
    <property type="project" value="InterPro"/>
</dbReference>
<dbReference type="Gene3D" id="1.25.40.10">
    <property type="entry name" value="Tetratricopeptide repeat domain"/>
    <property type="match status" value="2"/>
</dbReference>
<dbReference type="AlphaFoldDB" id="A0A6J4UKY5"/>
<dbReference type="InterPro" id="IPR041664">
    <property type="entry name" value="AAA_16"/>
</dbReference>
<keyword evidence="1" id="KW-0547">Nucleotide-binding</keyword>
<dbReference type="SUPFAM" id="SSF48452">
    <property type="entry name" value="TPR-like"/>
    <property type="match status" value="2"/>
</dbReference>
<dbReference type="InterPro" id="IPR016032">
    <property type="entry name" value="Sig_transdc_resp-reg_C-effctor"/>
</dbReference>
<dbReference type="SMART" id="SM01043">
    <property type="entry name" value="BTAD"/>
    <property type="match status" value="1"/>
</dbReference>
<feature type="domain" description="Bacterial transcriptional activator" evidence="4">
    <location>
        <begin position="100"/>
        <end position="255"/>
    </location>
</feature>
<name>A0A6J4UKY5_9BACT</name>
<keyword evidence="2" id="KW-0067">ATP-binding</keyword>
<dbReference type="InterPro" id="IPR005158">
    <property type="entry name" value="BTAD"/>
</dbReference>
<reference evidence="5" key="1">
    <citation type="submission" date="2020-02" db="EMBL/GenBank/DDBJ databases">
        <authorList>
            <person name="Meier V. D."/>
        </authorList>
    </citation>
    <scope>NUCLEOTIDE SEQUENCE</scope>
    <source>
        <strain evidence="5">AVDCRST_MAG59</strain>
    </source>
</reference>
<dbReference type="Pfam" id="PF03704">
    <property type="entry name" value="BTAD"/>
    <property type="match status" value="1"/>
</dbReference>
<dbReference type="GO" id="GO:0004016">
    <property type="term" value="F:adenylate cyclase activity"/>
    <property type="evidence" value="ECO:0007669"/>
    <property type="project" value="TreeGrafter"/>
</dbReference>
<feature type="region of interest" description="Disordered" evidence="3">
    <location>
        <begin position="253"/>
        <end position="278"/>
    </location>
</feature>
<dbReference type="EMBL" id="CADCWF010000122">
    <property type="protein sequence ID" value="CAA9553426.1"/>
    <property type="molecule type" value="Genomic_DNA"/>
</dbReference>